<comment type="caution">
    <text evidence="3">The sequence shown here is derived from an EMBL/GenBank/DDBJ whole genome shotgun (WGS) entry which is preliminary data.</text>
</comment>
<dbReference type="InterPro" id="IPR029063">
    <property type="entry name" value="SAM-dependent_MTases_sf"/>
</dbReference>
<evidence type="ECO:0000313" key="3">
    <source>
        <dbReference type="EMBL" id="KAF9878824.1"/>
    </source>
</evidence>
<dbReference type="CDD" id="cd02440">
    <property type="entry name" value="AdoMet_MTases"/>
    <property type="match status" value="1"/>
</dbReference>
<reference evidence="3" key="1">
    <citation type="submission" date="2020-03" db="EMBL/GenBank/DDBJ databases">
        <authorList>
            <person name="He L."/>
        </authorList>
    </citation>
    <scope>NUCLEOTIDE SEQUENCE</scope>
    <source>
        <strain evidence="3">CkLH20</strain>
    </source>
</reference>
<dbReference type="PANTHER" id="PTHR43591">
    <property type="entry name" value="METHYLTRANSFERASE"/>
    <property type="match status" value="1"/>
</dbReference>
<dbReference type="GeneID" id="62159517"/>
<dbReference type="RefSeq" id="XP_038748285.1">
    <property type="nucleotide sequence ID" value="XM_038886443.1"/>
</dbReference>
<gene>
    <name evidence="3" type="ORF">CkaCkLH20_03724</name>
</gene>
<evidence type="ECO:0000259" key="2">
    <source>
        <dbReference type="Pfam" id="PF08241"/>
    </source>
</evidence>
<dbReference type="AlphaFoldDB" id="A0A9P6I9Q4"/>
<keyword evidence="3" id="KW-0808">Transferase</keyword>
<evidence type="ECO:0000313" key="4">
    <source>
        <dbReference type="Proteomes" id="UP000781932"/>
    </source>
</evidence>
<accession>A0A9P6I9Q4</accession>
<evidence type="ECO:0000256" key="1">
    <source>
        <dbReference type="ARBA" id="ARBA00038158"/>
    </source>
</evidence>
<dbReference type="Proteomes" id="UP000781932">
    <property type="component" value="Unassembled WGS sequence"/>
</dbReference>
<dbReference type="Pfam" id="PF08241">
    <property type="entry name" value="Methyltransf_11"/>
    <property type="match status" value="1"/>
</dbReference>
<organism evidence="3 4">
    <name type="scientific">Colletotrichum karsti</name>
    <dbReference type="NCBI Taxonomy" id="1095194"/>
    <lineage>
        <taxon>Eukaryota</taxon>
        <taxon>Fungi</taxon>
        <taxon>Dikarya</taxon>
        <taxon>Ascomycota</taxon>
        <taxon>Pezizomycotina</taxon>
        <taxon>Sordariomycetes</taxon>
        <taxon>Hypocreomycetidae</taxon>
        <taxon>Glomerellales</taxon>
        <taxon>Glomerellaceae</taxon>
        <taxon>Colletotrichum</taxon>
        <taxon>Colletotrichum boninense species complex</taxon>
    </lineage>
</organism>
<dbReference type="InterPro" id="IPR013216">
    <property type="entry name" value="Methyltransf_11"/>
</dbReference>
<feature type="domain" description="Methyltransferase type 11" evidence="2">
    <location>
        <begin position="48"/>
        <end position="146"/>
    </location>
</feature>
<dbReference type="PANTHER" id="PTHR43591:SF105">
    <property type="entry name" value="METHYLTRANSFERASE DOMAIN-CONTAINING PROTEIN-RELATED"/>
    <property type="match status" value="1"/>
</dbReference>
<keyword evidence="4" id="KW-1185">Reference proteome</keyword>
<keyword evidence="3" id="KW-0489">Methyltransferase</keyword>
<comment type="similarity">
    <text evidence="1">Belongs to the methyltransferase superfamily. LaeA methyltransferase family.</text>
</comment>
<dbReference type="OrthoDB" id="2013972at2759"/>
<protein>
    <submittedName>
        <fullName evidence="3">Methyltransferase type 11</fullName>
    </submittedName>
</protein>
<dbReference type="GO" id="GO:0008757">
    <property type="term" value="F:S-adenosylmethionine-dependent methyltransferase activity"/>
    <property type="evidence" value="ECO:0007669"/>
    <property type="project" value="InterPro"/>
</dbReference>
<dbReference type="EMBL" id="JAATWM020000009">
    <property type="protein sequence ID" value="KAF9878824.1"/>
    <property type="molecule type" value="Genomic_DNA"/>
</dbReference>
<dbReference type="SUPFAM" id="SSF53335">
    <property type="entry name" value="S-adenosyl-L-methionine-dependent methyltransferases"/>
    <property type="match status" value="1"/>
</dbReference>
<dbReference type="GO" id="GO:0032259">
    <property type="term" value="P:methylation"/>
    <property type="evidence" value="ECO:0007669"/>
    <property type="project" value="UniProtKB-KW"/>
</dbReference>
<proteinExistence type="inferred from homology"/>
<name>A0A9P6I9Q4_9PEZI</name>
<dbReference type="Gene3D" id="3.40.50.150">
    <property type="entry name" value="Vaccinia Virus protein VP39"/>
    <property type="match status" value="1"/>
</dbReference>
<reference evidence="3" key="2">
    <citation type="submission" date="2020-11" db="EMBL/GenBank/DDBJ databases">
        <title>Whole genome sequencing of Colletotrichum sp.</title>
        <authorList>
            <person name="Li H."/>
        </authorList>
    </citation>
    <scope>NUCLEOTIDE SEQUENCE</scope>
    <source>
        <strain evidence="3">CkLH20</strain>
    </source>
</reference>
<sequence>MTPEFDNHPLEHFDAVAQSYEKSTGGCTRELAERFVPLLNITSDSVVLDNACGTGIVTDVLLQKFGDKKLPEIHAVDGAPKMVEISEARFVSNNRVRSAVMPGENLDFPDSTFTHSITNLGFLFFDDASKAAAEVWRTLKPGGIAVVTNWKELGYLPVLRKLQQEIRPEEEPFNVPIEPEWFEPHHTEKILRSAGFQDVGIQEMVAHWGAESLDEVSSSVVQMFGPAVFRDWSDGDRKKAMEMVPSILKDTAVSLTRNGTDCVGVEMKAIVAICKK</sequence>